<reference evidence="2 3" key="1">
    <citation type="submission" date="2020-07" db="EMBL/GenBank/DDBJ databases">
        <title>Sequencing the genomes of 1000 actinobacteria strains.</title>
        <authorList>
            <person name="Klenk H.-P."/>
        </authorList>
    </citation>
    <scope>NUCLEOTIDE SEQUENCE [LARGE SCALE GENOMIC DNA]</scope>
    <source>
        <strain evidence="2 3">DSM 23987</strain>
    </source>
</reference>
<dbReference type="RefSeq" id="WP_179422007.1">
    <property type="nucleotide sequence ID" value="NZ_JACCAB010000001.1"/>
</dbReference>
<dbReference type="Proteomes" id="UP000573599">
    <property type="component" value="Unassembled WGS sequence"/>
</dbReference>
<gene>
    <name evidence="2" type="ORF">BJ986_002185</name>
</gene>
<accession>A0A852WFD1</accession>
<evidence type="ECO:0000313" key="3">
    <source>
        <dbReference type="Proteomes" id="UP000573599"/>
    </source>
</evidence>
<dbReference type="AlphaFoldDB" id="A0A852WFD1"/>
<evidence type="ECO:0000256" key="1">
    <source>
        <dbReference type="SAM" id="Phobius"/>
    </source>
</evidence>
<feature type="transmembrane region" description="Helical" evidence="1">
    <location>
        <begin position="21"/>
        <end position="43"/>
    </location>
</feature>
<feature type="transmembrane region" description="Helical" evidence="1">
    <location>
        <begin position="265"/>
        <end position="283"/>
    </location>
</feature>
<name>A0A852WFD1_9MICO</name>
<proteinExistence type="predicted"/>
<sequence length="482" mass="51333">MRPTTTETTAPLVVTRTTPALISRTAVGLVLSIALVKGLSTFAEPDVWWHLRTGDRLRQSFDLTAPDPSAGFAAHAYTATQWLPEIVASVAYGLGGMGAVLWLRAVAVVLLVALVYAVCRRFAGRLPAAVSAGLTLVGAGGGLNPRPQLVSFVLFALTLHACLGMVRDRRPRWWLVPVFWVWACCHGLWTFGLALGGLMLVATLVDPTTRPTRSQVLRLAALWGACLVAVAATPIGPALLLTPFQVAGNASTIADEWRATPLNNVFAWAALIQLLVCVVAWARGGRRREVWELALLAFAGFCTLWMWRLVPLGSIAAAPLVAAALQGGITARREGWSRVERRALAAVTAGLLAVGALASAALGGHAAAYPSGLARIDRALGALPPHSVVLDDFGISGWLLWAHPGLTPVADLRGEIYDHAFITSYAATLTVKPGWQDFVSRLHPDVALLARDSALADALVHRLGWHEVATTHDFVLLAPGRP</sequence>
<evidence type="ECO:0000313" key="2">
    <source>
        <dbReference type="EMBL" id="NYG07698.1"/>
    </source>
</evidence>
<feature type="transmembrane region" description="Helical" evidence="1">
    <location>
        <begin position="216"/>
        <end position="235"/>
    </location>
</feature>
<feature type="transmembrane region" description="Helical" evidence="1">
    <location>
        <begin position="313"/>
        <end position="331"/>
    </location>
</feature>
<keyword evidence="1" id="KW-0472">Membrane</keyword>
<evidence type="ECO:0008006" key="4">
    <source>
        <dbReference type="Google" id="ProtNLM"/>
    </source>
</evidence>
<feature type="transmembrane region" description="Helical" evidence="1">
    <location>
        <begin position="343"/>
        <end position="368"/>
    </location>
</feature>
<feature type="transmembrane region" description="Helical" evidence="1">
    <location>
        <begin position="179"/>
        <end position="204"/>
    </location>
</feature>
<organism evidence="2 3">
    <name type="scientific">Pedococcus badiiscoriae</name>
    <dbReference type="NCBI Taxonomy" id="642776"/>
    <lineage>
        <taxon>Bacteria</taxon>
        <taxon>Bacillati</taxon>
        <taxon>Actinomycetota</taxon>
        <taxon>Actinomycetes</taxon>
        <taxon>Micrococcales</taxon>
        <taxon>Intrasporangiaceae</taxon>
        <taxon>Pedococcus</taxon>
    </lineage>
</organism>
<comment type="caution">
    <text evidence="2">The sequence shown here is derived from an EMBL/GenBank/DDBJ whole genome shotgun (WGS) entry which is preliminary data.</text>
</comment>
<keyword evidence="3" id="KW-1185">Reference proteome</keyword>
<feature type="transmembrane region" description="Helical" evidence="1">
    <location>
        <begin position="149"/>
        <end position="167"/>
    </location>
</feature>
<keyword evidence="1" id="KW-0812">Transmembrane</keyword>
<protein>
    <recommendedName>
        <fullName evidence="4">Glycosyltransferase RgtA/B/C/D-like domain-containing protein</fullName>
    </recommendedName>
</protein>
<keyword evidence="1" id="KW-1133">Transmembrane helix</keyword>
<dbReference type="EMBL" id="JACCAB010000001">
    <property type="protein sequence ID" value="NYG07698.1"/>
    <property type="molecule type" value="Genomic_DNA"/>
</dbReference>
<feature type="transmembrane region" description="Helical" evidence="1">
    <location>
        <begin position="99"/>
        <end position="119"/>
    </location>
</feature>